<dbReference type="STRING" id="10181.G5C5I3"/>
<dbReference type="EMBL" id="JH173437">
    <property type="protein sequence ID" value="EHB16794.1"/>
    <property type="molecule type" value="Genomic_DNA"/>
</dbReference>
<dbReference type="PRINTS" id="PR00094">
    <property type="entry name" value="ADENYLTKNASE"/>
</dbReference>
<protein>
    <submittedName>
        <fullName evidence="5">Adenylate kinase 2, mitochondrial</fullName>
    </submittedName>
</protein>
<dbReference type="GO" id="GO:0006139">
    <property type="term" value="P:nucleobase-containing compound metabolic process"/>
    <property type="evidence" value="ECO:0007669"/>
    <property type="project" value="InterPro"/>
</dbReference>
<dbReference type="Gene3D" id="3.40.50.300">
    <property type="entry name" value="P-loop containing nucleotide triphosphate hydrolases"/>
    <property type="match status" value="1"/>
</dbReference>
<dbReference type="GO" id="GO:0019205">
    <property type="term" value="F:nucleobase-containing compound kinase activity"/>
    <property type="evidence" value="ECO:0007669"/>
    <property type="project" value="InterPro"/>
</dbReference>
<reference evidence="5 6" key="1">
    <citation type="journal article" date="2011" name="Nature">
        <title>Genome sequencing reveals insights into physiology and longevity of the naked mole rat.</title>
        <authorList>
            <person name="Kim E.B."/>
            <person name="Fang X."/>
            <person name="Fushan A.A."/>
            <person name="Huang Z."/>
            <person name="Lobanov A.V."/>
            <person name="Han L."/>
            <person name="Marino S.M."/>
            <person name="Sun X."/>
            <person name="Turanov A.A."/>
            <person name="Yang P."/>
            <person name="Yim S.H."/>
            <person name="Zhao X."/>
            <person name="Kasaikina M.V."/>
            <person name="Stoletzki N."/>
            <person name="Peng C."/>
            <person name="Polak P."/>
            <person name="Xiong Z."/>
            <person name="Kiezun A."/>
            <person name="Zhu Y."/>
            <person name="Chen Y."/>
            <person name="Kryukov G.V."/>
            <person name="Zhang Q."/>
            <person name="Peshkin L."/>
            <person name="Yang L."/>
            <person name="Bronson R.T."/>
            <person name="Buffenstein R."/>
            <person name="Wang B."/>
            <person name="Han C."/>
            <person name="Li Q."/>
            <person name="Chen L."/>
            <person name="Zhao W."/>
            <person name="Sunyaev S.R."/>
            <person name="Park T.J."/>
            <person name="Zhang G."/>
            <person name="Wang J."/>
            <person name="Gladyshev V.N."/>
        </authorList>
    </citation>
    <scope>NUCLEOTIDE SEQUENCE [LARGE SCALE GENOMIC DNA]</scope>
</reference>
<dbReference type="SUPFAM" id="SSF52540">
    <property type="entry name" value="P-loop containing nucleoside triphosphate hydrolases"/>
    <property type="match status" value="1"/>
</dbReference>
<accession>G5C5I3</accession>
<dbReference type="GO" id="GO:0005524">
    <property type="term" value="F:ATP binding"/>
    <property type="evidence" value="ECO:0007669"/>
    <property type="project" value="InterPro"/>
</dbReference>
<proteinExistence type="inferred from homology"/>
<evidence type="ECO:0000313" key="5">
    <source>
        <dbReference type="EMBL" id="EHB16794.1"/>
    </source>
</evidence>
<evidence type="ECO:0000313" key="6">
    <source>
        <dbReference type="Proteomes" id="UP000006813"/>
    </source>
</evidence>
<dbReference type="InterPro" id="IPR027417">
    <property type="entry name" value="P-loop_NTPase"/>
</dbReference>
<comment type="similarity">
    <text evidence="4">Belongs to the adenylate kinase family.</text>
</comment>
<evidence type="ECO:0000256" key="4">
    <source>
        <dbReference type="RuleBase" id="RU003330"/>
    </source>
</evidence>
<dbReference type="PANTHER" id="PTHR23359">
    <property type="entry name" value="NUCLEOTIDE KINASE"/>
    <property type="match status" value="1"/>
</dbReference>
<dbReference type="InParanoid" id="G5C5I3"/>
<evidence type="ECO:0000256" key="1">
    <source>
        <dbReference type="ARBA" id="ARBA00022679"/>
    </source>
</evidence>
<dbReference type="Pfam" id="PF00406">
    <property type="entry name" value="ADK"/>
    <property type="match status" value="1"/>
</dbReference>
<dbReference type="Proteomes" id="UP000006813">
    <property type="component" value="Unassembled WGS sequence"/>
</dbReference>
<organism evidence="5 6">
    <name type="scientific">Heterocephalus glaber</name>
    <name type="common">Naked mole rat</name>
    <dbReference type="NCBI Taxonomy" id="10181"/>
    <lineage>
        <taxon>Eukaryota</taxon>
        <taxon>Metazoa</taxon>
        <taxon>Chordata</taxon>
        <taxon>Craniata</taxon>
        <taxon>Vertebrata</taxon>
        <taxon>Euteleostomi</taxon>
        <taxon>Mammalia</taxon>
        <taxon>Eutheria</taxon>
        <taxon>Euarchontoglires</taxon>
        <taxon>Glires</taxon>
        <taxon>Rodentia</taxon>
        <taxon>Hystricomorpha</taxon>
        <taxon>Bathyergidae</taxon>
        <taxon>Heterocephalus</taxon>
    </lineage>
</organism>
<name>G5C5I3_HETGA</name>
<sequence length="97" mass="10519">MLRAMVASGSELGKKLKATMDAGKLEPMKDDITREPLIHRSDDNEKALKTRLEAYHTQTAPLVDYHKKQGIHSAIDASQTPDVVSASILAAFSKAAS</sequence>
<evidence type="ECO:0000256" key="3">
    <source>
        <dbReference type="ARBA" id="ARBA00022777"/>
    </source>
</evidence>
<keyword evidence="1 4" id="KW-0808">Transferase</keyword>
<dbReference type="InterPro" id="IPR000850">
    <property type="entry name" value="Adenylat/UMP-CMP_kin"/>
</dbReference>
<keyword evidence="3 4" id="KW-0418">Kinase</keyword>
<keyword evidence="2" id="KW-0547">Nucleotide-binding</keyword>
<dbReference type="AlphaFoldDB" id="G5C5I3"/>
<gene>
    <name evidence="5" type="ORF">GW7_21079</name>
</gene>
<evidence type="ECO:0000256" key="2">
    <source>
        <dbReference type="ARBA" id="ARBA00022741"/>
    </source>
</evidence>